<dbReference type="Pfam" id="PF01079">
    <property type="entry name" value="Hint"/>
    <property type="match status" value="1"/>
</dbReference>
<dbReference type="PANTHER" id="PTHR15948:SF0">
    <property type="entry name" value="GOLGI PH REGULATOR A-RELATED"/>
    <property type="match status" value="1"/>
</dbReference>
<feature type="transmembrane region" description="Helical" evidence="9">
    <location>
        <begin position="390"/>
        <end position="414"/>
    </location>
</feature>
<keyword evidence="4 9" id="KW-1133">Transmembrane helix</keyword>
<evidence type="ECO:0000256" key="6">
    <source>
        <dbReference type="ARBA" id="ARBA00024145"/>
    </source>
</evidence>
<dbReference type="PANTHER" id="PTHR15948">
    <property type="entry name" value="G-PROTEIN COUPLED RECEPTOR 89-RELATED"/>
    <property type="match status" value="1"/>
</dbReference>
<dbReference type="PROSITE" id="PS50817">
    <property type="entry name" value="INTEIN_N_TER"/>
    <property type="match status" value="1"/>
</dbReference>
<evidence type="ECO:0000313" key="12">
    <source>
        <dbReference type="Proteomes" id="UP000663832"/>
    </source>
</evidence>
<feature type="transmembrane region" description="Helical" evidence="9">
    <location>
        <begin position="434"/>
        <end position="454"/>
    </location>
</feature>
<feature type="transmembrane region" description="Helical" evidence="9">
    <location>
        <begin position="300"/>
        <end position="322"/>
    </location>
</feature>
<comment type="subcellular location">
    <subcellularLocation>
        <location evidence="1">Membrane</location>
        <topology evidence="1">Multi-pass membrane protein</topology>
    </subcellularLocation>
</comment>
<dbReference type="InterPro" id="IPR036844">
    <property type="entry name" value="Hint_dom_sf"/>
</dbReference>
<evidence type="ECO:0000256" key="2">
    <source>
        <dbReference type="ARBA" id="ARBA00009478"/>
    </source>
</evidence>
<comment type="catalytic activity">
    <reaction evidence="7">
        <text>bromide(in) = bromide(out)</text>
        <dbReference type="Rhea" id="RHEA:75383"/>
        <dbReference type="ChEBI" id="CHEBI:15858"/>
    </reaction>
</comment>
<proteinExistence type="inferred from homology"/>
<dbReference type="GO" id="GO:0016020">
    <property type="term" value="C:membrane"/>
    <property type="evidence" value="ECO:0007669"/>
    <property type="project" value="UniProtKB-SubCell"/>
</dbReference>
<evidence type="ECO:0000256" key="5">
    <source>
        <dbReference type="ARBA" id="ARBA00023136"/>
    </source>
</evidence>
<dbReference type="InterPro" id="IPR022535">
    <property type="entry name" value="Golgi_pH-regulator_cons_dom"/>
</dbReference>
<dbReference type="SUPFAM" id="SSF51294">
    <property type="entry name" value="Hedgehog/intein (Hint) domain"/>
    <property type="match status" value="1"/>
</dbReference>
<evidence type="ECO:0000256" key="8">
    <source>
        <dbReference type="ARBA" id="ARBA00044702"/>
    </source>
</evidence>
<evidence type="ECO:0000313" key="11">
    <source>
        <dbReference type="EMBL" id="CAF0998730.1"/>
    </source>
</evidence>
<dbReference type="InterPro" id="IPR006141">
    <property type="entry name" value="Intein_N"/>
</dbReference>
<keyword evidence="12" id="KW-1185">Reference proteome</keyword>
<feature type="transmembrane region" description="Helical" evidence="9">
    <location>
        <begin position="474"/>
        <end position="491"/>
    </location>
</feature>
<reference evidence="11" key="1">
    <citation type="submission" date="2021-02" db="EMBL/GenBank/DDBJ databases">
        <authorList>
            <person name="Nowell W R."/>
        </authorList>
    </citation>
    <scope>NUCLEOTIDE SEQUENCE</scope>
</reference>
<dbReference type="Pfam" id="PF12430">
    <property type="entry name" value="ABA_GPCR"/>
    <property type="match status" value="1"/>
</dbReference>
<dbReference type="SMART" id="SM00306">
    <property type="entry name" value="HintN"/>
    <property type="match status" value="1"/>
</dbReference>
<keyword evidence="5 9" id="KW-0472">Membrane</keyword>
<evidence type="ECO:0000256" key="7">
    <source>
        <dbReference type="ARBA" id="ARBA00035085"/>
    </source>
</evidence>
<comment type="catalytic activity">
    <reaction evidence="8">
        <text>fluoride(in) = fluoride(out)</text>
        <dbReference type="Rhea" id="RHEA:76159"/>
        <dbReference type="ChEBI" id="CHEBI:17051"/>
    </reaction>
</comment>
<dbReference type="OrthoDB" id="264392at2759"/>
<name>A0A814GNR9_9BILA</name>
<comment type="similarity">
    <text evidence="2">Belongs to the Golgi pH regulator (TC 1.A.38) family.</text>
</comment>
<dbReference type="InterPro" id="IPR003587">
    <property type="entry name" value="Hint_dom_N"/>
</dbReference>
<dbReference type="InterPro" id="IPR015672">
    <property type="entry name" value="GPHR/GTG"/>
</dbReference>
<dbReference type="Pfam" id="PF12537">
    <property type="entry name" value="GPHR_N"/>
    <property type="match status" value="1"/>
</dbReference>
<organism evidence="11 12">
    <name type="scientific">Adineta steineri</name>
    <dbReference type="NCBI Taxonomy" id="433720"/>
    <lineage>
        <taxon>Eukaryota</taxon>
        <taxon>Metazoa</taxon>
        <taxon>Spiralia</taxon>
        <taxon>Gnathifera</taxon>
        <taxon>Rotifera</taxon>
        <taxon>Eurotatoria</taxon>
        <taxon>Bdelloidea</taxon>
        <taxon>Adinetida</taxon>
        <taxon>Adinetidae</taxon>
        <taxon>Adineta</taxon>
    </lineage>
</organism>
<dbReference type="InterPro" id="IPR025969">
    <property type="entry name" value="ABA_GPCR_dom"/>
</dbReference>
<dbReference type="EMBL" id="CAJNOM010000079">
    <property type="protein sequence ID" value="CAF0998730.1"/>
    <property type="molecule type" value="Genomic_DNA"/>
</dbReference>
<dbReference type="AlphaFoldDB" id="A0A814GNR9"/>
<feature type="transmembrane region" description="Helical" evidence="9">
    <location>
        <begin position="354"/>
        <end position="378"/>
    </location>
</feature>
<gene>
    <name evidence="11" type="ORF">QVE165_LOCUS14808</name>
</gene>
<comment type="catalytic activity">
    <reaction evidence="6">
        <text>iodide(out) = iodide(in)</text>
        <dbReference type="Rhea" id="RHEA:66324"/>
        <dbReference type="ChEBI" id="CHEBI:16382"/>
    </reaction>
</comment>
<evidence type="ECO:0000259" key="10">
    <source>
        <dbReference type="SMART" id="SM00306"/>
    </source>
</evidence>
<sequence>MSLLTDTIVVTISQIAFFLGGWMFFVRQLGLNYGVRNRFVILSFALIFTLSCMMFELIIFEILALLKPTSRYLYWHIVLYSMLFLLVFLIPFYIAYLLLNTVKIVRDFRLVLLFTLIAWCFYLYVFWKFGNPFPISNRNEFFSIEFCISRVGIIGVTVMAILSGFGAVNCPYTYMTYFIKSMTDKDITDAQKRLKQVMDVVVTKKKRIALIEHENFMRTMTANVNSTNPWHILRRTFTSRFENPLINHISSADSDINSIKQEIYIYEEIYTQLYTDLVDLNELKERIEYSKTLQGKYFHVVGHFFSVYCIWKILISSINIIFNRVGKVDPVTKSIELTVHYFNFEFDVHFWSQYVSFILIGIMVVTSIRGLLITLTKFFYFISSSRSSDVIFLCLAQLMGMYFVSSVLLLRMNMPAKYRHIISRVLGDLQFNFYHRWFDCIFLLSALFSIGILYLHHRSTQQSLSLYDKTVQKIIFKFAIIIVLITTTYALCSISEKPKQTIDCLQFLTTALYGVTMNDVKMICNVAVNITQCVSKELDGCIAAELGQAALAEVISLAEHCCPVTSHEKCPIRNGLFQGARCFAADSFVTLSNGKQKQINELQSDDIVFAYNDQTKAIVTTPIITMLDNQPDQFAMFKHLTTVSGQELSLTSSHLLLTDIHGYVMAKNIRVGMNVFVMNNNGLLSNETISNVIDIVKQGYIAPLTQEGTLIVNNIVASCYATINNHYLAHAALAPMRWWYNLFGKETISNENNGIHWFPKMLYAMTAYLMPSIIHK</sequence>
<feature type="transmembrane region" description="Helical" evidence="9">
    <location>
        <begin position="6"/>
        <end position="27"/>
    </location>
</feature>
<feature type="domain" description="Hint" evidence="10">
    <location>
        <begin position="580"/>
        <end position="679"/>
    </location>
</feature>
<evidence type="ECO:0000256" key="4">
    <source>
        <dbReference type="ARBA" id="ARBA00022989"/>
    </source>
</evidence>
<dbReference type="Gene3D" id="2.170.16.10">
    <property type="entry name" value="Hedgehog/Intein (Hint) domain"/>
    <property type="match status" value="1"/>
</dbReference>
<protein>
    <recommendedName>
        <fullName evidence="10">Hint domain-containing protein</fullName>
    </recommendedName>
</protein>
<feature type="transmembrane region" description="Helical" evidence="9">
    <location>
        <begin position="147"/>
        <end position="172"/>
    </location>
</feature>
<feature type="transmembrane region" description="Helical" evidence="9">
    <location>
        <begin position="110"/>
        <end position="127"/>
    </location>
</feature>
<dbReference type="GO" id="GO:0016539">
    <property type="term" value="P:intein-mediated protein splicing"/>
    <property type="evidence" value="ECO:0007669"/>
    <property type="project" value="InterPro"/>
</dbReference>
<dbReference type="Proteomes" id="UP000663832">
    <property type="component" value="Unassembled WGS sequence"/>
</dbReference>
<feature type="transmembrane region" description="Helical" evidence="9">
    <location>
        <begin position="39"/>
        <end position="66"/>
    </location>
</feature>
<keyword evidence="3 9" id="KW-0812">Transmembrane</keyword>
<dbReference type="GO" id="GO:0016540">
    <property type="term" value="P:protein autoprocessing"/>
    <property type="evidence" value="ECO:0007669"/>
    <property type="project" value="InterPro"/>
</dbReference>
<evidence type="ECO:0000256" key="1">
    <source>
        <dbReference type="ARBA" id="ARBA00004141"/>
    </source>
</evidence>
<comment type="caution">
    <text evidence="11">The sequence shown here is derived from an EMBL/GenBank/DDBJ whole genome shotgun (WGS) entry which is preliminary data.</text>
</comment>
<dbReference type="InterPro" id="IPR001767">
    <property type="entry name" value="Hedgehog_Hint"/>
</dbReference>
<accession>A0A814GNR9</accession>
<evidence type="ECO:0000256" key="9">
    <source>
        <dbReference type="SAM" id="Phobius"/>
    </source>
</evidence>
<feature type="transmembrane region" description="Helical" evidence="9">
    <location>
        <begin position="72"/>
        <end position="98"/>
    </location>
</feature>
<evidence type="ECO:0000256" key="3">
    <source>
        <dbReference type="ARBA" id="ARBA00022692"/>
    </source>
</evidence>